<dbReference type="InterPro" id="IPR036396">
    <property type="entry name" value="Cyt_P450_sf"/>
</dbReference>
<dbReference type="PANTHER" id="PTHR24300:SF177">
    <property type="entry name" value="CYTOCHROME P450 2J2"/>
    <property type="match status" value="1"/>
</dbReference>
<reference evidence="12" key="3">
    <citation type="submission" date="2025-09" db="UniProtKB">
        <authorList>
            <consortium name="Ensembl"/>
        </authorList>
    </citation>
    <scope>IDENTIFICATION</scope>
</reference>
<evidence type="ECO:0000256" key="6">
    <source>
        <dbReference type="ARBA" id="ARBA00023002"/>
    </source>
</evidence>
<dbReference type="PANTHER" id="PTHR24300">
    <property type="entry name" value="CYTOCHROME P450 508A4-RELATED"/>
    <property type="match status" value="1"/>
</dbReference>
<protein>
    <submittedName>
        <fullName evidence="12">Cytochrome P450 2J2-like</fullName>
    </submittedName>
</protein>
<evidence type="ECO:0000256" key="7">
    <source>
        <dbReference type="ARBA" id="ARBA00023004"/>
    </source>
</evidence>
<dbReference type="PRINTS" id="PR00385">
    <property type="entry name" value="P450"/>
</dbReference>
<dbReference type="GO" id="GO:0005506">
    <property type="term" value="F:iron ion binding"/>
    <property type="evidence" value="ECO:0007669"/>
    <property type="project" value="InterPro"/>
</dbReference>
<keyword evidence="6 11" id="KW-0560">Oxidoreductase</keyword>
<sequence length="509" mass="58935">MDLIFSLIRSYVYWDIKSLLVFFVVFILTADYVKNKRPVNFPPGPRMFPIVGNIFSVDRKKMHESITELAQTYGDVYSLRIGQRWMVVINGFEVLKEALITQGDSFADRPDLPLQVDMFQQLEQFYMKKSVAFSNGNLWKQQRRFTLSTLKYFGFGKRSLEPSYICAEQVHFSSIYLFNCAGKPFNPHIFLNNIVSNIICLLVFGHRFEYDDEKFKKITKLFEKGLQLEGSIWTQLYDSFPKLMRCLPGPHQTALNIWKNSKNFIHTKVEDHKQNLDPSDPRDYIDCYLNEIQMGQADSTFDEDNLVACVLDLFVPGTETTATTLRWAFLYMAKYPEIQEKVQAEIDLVIGLSRQPSMEDRVNMPYTDAVIHEIMRMANIVPLNLPHATSREVQLRGYTIPKGMTVITNLTSVLFDKNEWETPHTFNPGHFLNEEGKFVKRAAFIPFSAGKRVCLGENLARMELFLFFTSFMQHYTFAMPAGVKPVLDYSFGLILPPLDYEICAIPRQK</sequence>
<dbReference type="InterPro" id="IPR002401">
    <property type="entry name" value="Cyt_P450_E_grp-I"/>
</dbReference>
<evidence type="ECO:0000256" key="9">
    <source>
        <dbReference type="ARBA" id="ARBA00023136"/>
    </source>
</evidence>
<dbReference type="GO" id="GO:0016712">
    <property type="term" value="F:oxidoreductase activity, acting on paired donors, with incorporation or reduction of molecular oxygen, reduced flavin or flavoprotein as one donor, and incorporation of one atom of oxygen"/>
    <property type="evidence" value="ECO:0007669"/>
    <property type="project" value="InterPro"/>
</dbReference>
<proteinExistence type="inferred from homology"/>
<dbReference type="AlphaFoldDB" id="A0A672ZLV4"/>
<dbReference type="InterPro" id="IPR001128">
    <property type="entry name" value="Cyt_P450"/>
</dbReference>
<evidence type="ECO:0000256" key="8">
    <source>
        <dbReference type="ARBA" id="ARBA00023033"/>
    </source>
</evidence>
<comment type="cofactor">
    <cofactor evidence="1 10">
        <name>heme</name>
        <dbReference type="ChEBI" id="CHEBI:30413"/>
    </cofactor>
</comment>
<keyword evidence="13" id="KW-1185">Reference proteome</keyword>
<keyword evidence="8 11" id="KW-0503">Monooxygenase</keyword>
<dbReference type="InterPro" id="IPR050182">
    <property type="entry name" value="Cytochrome_P450_fam2"/>
</dbReference>
<name>A0A672ZLV4_9TELE</name>
<dbReference type="FunFam" id="1.10.630.10:FF:000004">
    <property type="entry name" value="cytochrome P450 2D15 isoform X1"/>
    <property type="match status" value="1"/>
</dbReference>
<reference evidence="12" key="2">
    <citation type="submission" date="2025-08" db="UniProtKB">
        <authorList>
            <consortium name="Ensembl"/>
        </authorList>
    </citation>
    <scope>IDENTIFICATION</scope>
</reference>
<dbReference type="GO" id="GO:0006082">
    <property type="term" value="P:organic acid metabolic process"/>
    <property type="evidence" value="ECO:0007669"/>
    <property type="project" value="TreeGrafter"/>
</dbReference>
<keyword evidence="9" id="KW-0472">Membrane</keyword>
<keyword evidence="7 10" id="KW-0408">Iron</keyword>
<keyword evidence="5 10" id="KW-0479">Metal-binding</keyword>
<evidence type="ECO:0000256" key="10">
    <source>
        <dbReference type="PIRSR" id="PIRSR602401-1"/>
    </source>
</evidence>
<dbReference type="GO" id="GO:0006805">
    <property type="term" value="P:xenobiotic metabolic process"/>
    <property type="evidence" value="ECO:0007669"/>
    <property type="project" value="TreeGrafter"/>
</dbReference>
<evidence type="ECO:0000313" key="13">
    <source>
        <dbReference type="Proteomes" id="UP000472271"/>
    </source>
</evidence>
<dbReference type="PROSITE" id="PS00086">
    <property type="entry name" value="CYTOCHROME_P450"/>
    <property type="match status" value="1"/>
</dbReference>
<dbReference type="GO" id="GO:0005737">
    <property type="term" value="C:cytoplasm"/>
    <property type="evidence" value="ECO:0007669"/>
    <property type="project" value="TreeGrafter"/>
</dbReference>
<dbReference type="GO" id="GO:0020037">
    <property type="term" value="F:heme binding"/>
    <property type="evidence" value="ECO:0007669"/>
    <property type="project" value="InterPro"/>
</dbReference>
<evidence type="ECO:0000313" key="12">
    <source>
        <dbReference type="Ensembl" id="ENSSORP00005017408.1"/>
    </source>
</evidence>
<dbReference type="InterPro" id="IPR008069">
    <property type="entry name" value="Cyt_P450_E_grp-I_CYP2D-like"/>
</dbReference>
<dbReference type="Proteomes" id="UP000472271">
    <property type="component" value="Chromosome 4"/>
</dbReference>
<organism evidence="12 13">
    <name type="scientific">Sphaeramia orbicularis</name>
    <name type="common">orbiculate cardinalfish</name>
    <dbReference type="NCBI Taxonomy" id="375764"/>
    <lineage>
        <taxon>Eukaryota</taxon>
        <taxon>Metazoa</taxon>
        <taxon>Chordata</taxon>
        <taxon>Craniata</taxon>
        <taxon>Vertebrata</taxon>
        <taxon>Euteleostomi</taxon>
        <taxon>Actinopterygii</taxon>
        <taxon>Neopterygii</taxon>
        <taxon>Teleostei</taxon>
        <taxon>Neoteleostei</taxon>
        <taxon>Acanthomorphata</taxon>
        <taxon>Gobiaria</taxon>
        <taxon>Kurtiformes</taxon>
        <taxon>Apogonoidei</taxon>
        <taxon>Apogonidae</taxon>
        <taxon>Apogoninae</taxon>
        <taxon>Sphaeramia</taxon>
    </lineage>
</organism>
<keyword evidence="4 10" id="KW-0349">Heme</keyword>
<evidence type="ECO:0000256" key="2">
    <source>
        <dbReference type="ARBA" id="ARBA00004370"/>
    </source>
</evidence>
<evidence type="ECO:0000256" key="1">
    <source>
        <dbReference type="ARBA" id="ARBA00001971"/>
    </source>
</evidence>
<dbReference type="CDD" id="cd11026">
    <property type="entry name" value="CYP2"/>
    <property type="match status" value="1"/>
</dbReference>
<feature type="binding site" description="axial binding residue" evidence="10">
    <location>
        <position position="454"/>
    </location>
    <ligand>
        <name>heme</name>
        <dbReference type="ChEBI" id="CHEBI:30413"/>
    </ligand>
    <ligandPart>
        <name>Fe</name>
        <dbReference type="ChEBI" id="CHEBI:18248"/>
    </ligandPart>
</feature>
<evidence type="ECO:0000256" key="3">
    <source>
        <dbReference type="ARBA" id="ARBA00010617"/>
    </source>
</evidence>
<dbReference type="Gene3D" id="1.10.630.10">
    <property type="entry name" value="Cytochrome P450"/>
    <property type="match status" value="1"/>
</dbReference>
<dbReference type="SUPFAM" id="SSF48264">
    <property type="entry name" value="Cytochrome P450"/>
    <property type="match status" value="1"/>
</dbReference>
<accession>A0A672ZLV4</accession>
<dbReference type="PRINTS" id="PR00463">
    <property type="entry name" value="EP450I"/>
</dbReference>
<dbReference type="GO" id="GO:0016020">
    <property type="term" value="C:membrane"/>
    <property type="evidence" value="ECO:0007669"/>
    <property type="project" value="UniProtKB-SubCell"/>
</dbReference>
<dbReference type="InterPro" id="IPR017972">
    <property type="entry name" value="Cyt_P450_CS"/>
</dbReference>
<dbReference type="PRINTS" id="PR01686">
    <property type="entry name" value="EP450ICYP2D"/>
</dbReference>
<evidence type="ECO:0000256" key="11">
    <source>
        <dbReference type="RuleBase" id="RU000461"/>
    </source>
</evidence>
<dbReference type="Ensembl" id="ENSSORT00005017926.1">
    <property type="protein sequence ID" value="ENSSORP00005017408.1"/>
    <property type="gene ID" value="ENSSORG00005007194.1"/>
</dbReference>
<dbReference type="InParanoid" id="A0A672ZLV4"/>
<gene>
    <name evidence="12" type="primary">LOC115417594</name>
</gene>
<comment type="similarity">
    <text evidence="3 11">Belongs to the cytochrome P450 family.</text>
</comment>
<reference evidence="12" key="1">
    <citation type="submission" date="2019-06" db="EMBL/GenBank/DDBJ databases">
        <authorList>
            <consortium name="Wellcome Sanger Institute Data Sharing"/>
        </authorList>
    </citation>
    <scope>NUCLEOTIDE SEQUENCE [LARGE SCALE GENOMIC DNA]</scope>
</reference>
<comment type="subcellular location">
    <subcellularLocation>
        <location evidence="2">Membrane</location>
    </subcellularLocation>
</comment>
<evidence type="ECO:0000256" key="4">
    <source>
        <dbReference type="ARBA" id="ARBA00022617"/>
    </source>
</evidence>
<dbReference type="Pfam" id="PF00067">
    <property type="entry name" value="p450"/>
    <property type="match status" value="1"/>
</dbReference>
<evidence type="ECO:0000256" key="5">
    <source>
        <dbReference type="ARBA" id="ARBA00022723"/>
    </source>
</evidence>